<dbReference type="PROSITE" id="PS51257">
    <property type="entry name" value="PROKAR_LIPOPROTEIN"/>
    <property type="match status" value="1"/>
</dbReference>
<proteinExistence type="predicted"/>
<evidence type="ECO:0000256" key="2">
    <source>
        <dbReference type="SAM" id="SignalP"/>
    </source>
</evidence>
<organism evidence="3 4">
    <name type="scientific">Alkalicoccus halolimnae</name>
    <dbReference type="NCBI Taxonomy" id="1667239"/>
    <lineage>
        <taxon>Bacteria</taxon>
        <taxon>Bacillati</taxon>
        <taxon>Bacillota</taxon>
        <taxon>Bacilli</taxon>
        <taxon>Bacillales</taxon>
        <taxon>Bacillaceae</taxon>
        <taxon>Alkalicoccus</taxon>
    </lineage>
</organism>
<feature type="region of interest" description="Disordered" evidence="1">
    <location>
        <begin position="19"/>
        <end position="61"/>
    </location>
</feature>
<feature type="compositionally biased region" description="Basic and acidic residues" evidence="1">
    <location>
        <begin position="47"/>
        <end position="61"/>
    </location>
</feature>
<feature type="signal peptide" evidence="2">
    <location>
        <begin position="1"/>
        <end position="20"/>
    </location>
</feature>
<dbReference type="EMBL" id="CP144914">
    <property type="protein sequence ID" value="WWD79150.1"/>
    <property type="molecule type" value="Genomic_DNA"/>
</dbReference>
<feature type="chain" id="PRO_5042562283" description="Lipoprotein" evidence="2">
    <location>
        <begin position="21"/>
        <end position="208"/>
    </location>
</feature>
<evidence type="ECO:0000313" key="3">
    <source>
        <dbReference type="EMBL" id="WWD79150.1"/>
    </source>
</evidence>
<dbReference type="RefSeq" id="WP_338484741.1">
    <property type="nucleotide sequence ID" value="NZ_CP144914.1"/>
</dbReference>
<dbReference type="Proteomes" id="UP000321816">
    <property type="component" value="Chromosome"/>
</dbReference>
<evidence type="ECO:0008006" key="5">
    <source>
        <dbReference type="Google" id="ProtNLM"/>
    </source>
</evidence>
<gene>
    <name evidence="3" type="ORF">FTX54_012065</name>
</gene>
<sequence>MKSVYTLFACAGLITLSACSDNSGEPESDQNETSMAQTNENLSAQLEAERERTKELEEAEKELREENLELKNDILTYKQESLDRRQEFNEQMESREELHSMALEFFRVMHERDYSQLDELTADGIDIVEDEELLVIHEDKSSRSFHLMQLDQNHFTSRRSLDWDEDKAVSEYSFYRAGEEELTLSGVVEVAFEQRNSDWYVSSIQYVN</sequence>
<evidence type="ECO:0000256" key="1">
    <source>
        <dbReference type="SAM" id="MobiDB-lite"/>
    </source>
</evidence>
<keyword evidence="2" id="KW-0732">Signal</keyword>
<keyword evidence="4" id="KW-1185">Reference proteome</keyword>
<dbReference type="AlphaFoldDB" id="A0AAJ8N1B1"/>
<reference evidence="3 4" key="1">
    <citation type="submission" date="2024-01" db="EMBL/GenBank/DDBJ databases">
        <title>Complete Genome Sequence of Alkalicoccus halolimnae BZ-SZ-XJ29T, a Moderately Halophilic Bacterium Isolated from a Salt Lake.</title>
        <authorList>
            <person name="Zhao B."/>
        </authorList>
    </citation>
    <scope>NUCLEOTIDE SEQUENCE [LARGE SCALE GENOMIC DNA]</scope>
    <source>
        <strain evidence="3 4">BZ-SZ-XJ29</strain>
    </source>
</reference>
<accession>A0AAJ8N1B1</accession>
<dbReference type="KEGG" id="ahal:FTX54_012065"/>
<feature type="compositionally biased region" description="Polar residues" evidence="1">
    <location>
        <begin position="31"/>
        <end position="44"/>
    </location>
</feature>
<name>A0AAJ8N1B1_9BACI</name>
<evidence type="ECO:0000313" key="4">
    <source>
        <dbReference type="Proteomes" id="UP000321816"/>
    </source>
</evidence>
<protein>
    <recommendedName>
        <fullName evidence="5">Lipoprotein</fullName>
    </recommendedName>
</protein>